<accession>A0A1X7L2E1</accession>
<reference evidence="2 3" key="1">
    <citation type="submission" date="2017-04" db="EMBL/GenBank/DDBJ databases">
        <authorList>
            <person name="Afonso C.L."/>
            <person name="Miller P.J."/>
            <person name="Scott M.A."/>
            <person name="Spackman E."/>
            <person name="Goraichik I."/>
            <person name="Dimitrov K.M."/>
            <person name="Suarez D.L."/>
            <person name="Swayne D.E."/>
        </authorList>
    </citation>
    <scope>NUCLEOTIDE SEQUENCE [LARGE SCALE GENOMIC DNA]</scope>
    <source>
        <strain evidence="2 3">DSM 22418</strain>
    </source>
</reference>
<feature type="transmembrane region" description="Helical" evidence="1">
    <location>
        <begin position="12"/>
        <end position="29"/>
    </location>
</feature>
<keyword evidence="1" id="KW-0812">Transmembrane</keyword>
<dbReference type="OrthoDB" id="714196at2"/>
<dbReference type="RefSeq" id="WP_085474095.1">
    <property type="nucleotide sequence ID" value="NZ_FXAU01000007.1"/>
</dbReference>
<evidence type="ECO:0000256" key="1">
    <source>
        <dbReference type="SAM" id="Phobius"/>
    </source>
</evidence>
<evidence type="ECO:0008006" key="4">
    <source>
        <dbReference type="Google" id="ProtNLM"/>
    </source>
</evidence>
<keyword evidence="3" id="KW-1185">Reference proteome</keyword>
<evidence type="ECO:0000313" key="3">
    <source>
        <dbReference type="Proteomes" id="UP000192980"/>
    </source>
</evidence>
<dbReference type="AlphaFoldDB" id="A0A1X7L2E1"/>
<proteinExistence type="predicted"/>
<dbReference type="STRING" id="561061.SAMN05660862_3410"/>
<sequence length="96" mass="11084">MKDLVHQTRQAFYFSLGFYILAIVLKVLYFSLADVLISIALLLSLLWVVLVLREIMMSTQLSTTERMLLCIFIVFGNVLAGVAYFFFIRERVLGKK</sequence>
<dbReference type="Proteomes" id="UP000192980">
    <property type="component" value="Unassembled WGS sequence"/>
</dbReference>
<keyword evidence="1" id="KW-1133">Transmembrane helix</keyword>
<feature type="transmembrane region" description="Helical" evidence="1">
    <location>
        <begin position="67"/>
        <end position="87"/>
    </location>
</feature>
<organism evidence="2 3">
    <name type="scientific">Sphingobacterium psychroaquaticum</name>
    <dbReference type="NCBI Taxonomy" id="561061"/>
    <lineage>
        <taxon>Bacteria</taxon>
        <taxon>Pseudomonadati</taxon>
        <taxon>Bacteroidota</taxon>
        <taxon>Sphingobacteriia</taxon>
        <taxon>Sphingobacteriales</taxon>
        <taxon>Sphingobacteriaceae</taxon>
        <taxon>Sphingobacterium</taxon>
    </lineage>
</organism>
<protein>
    <recommendedName>
        <fullName evidence="4">Phospholipase_D-nuclease N-terminal</fullName>
    </recommendedName>
</protein>
<evidence type="ECO:0000313" key="2">
    <source>
        <dbReference type="EMBL" id="SMG47382.1"/>
    </source>
</evidence>
<feature type="transmembrane region" description="Helical" evidence="1">
    <location>
        <begin position="35"/>
        <end position="55"/>
    </location>
</feature>
<dbReference type="EMBL" id="FXAU01000007">
    <property type="protein sequence ID" value="SMG47382.1"/>
    <property type="molecule type" value="Genomic_DNA"/>
</dbReference>
<gene>
    <name evidence="2" type="ORF">SAMN05660862_3410</name>
</gene>
<name>A0A1X7L2E1_9SPHI</name>
<keyword evidence="1" id="KW-0472">Membrane</keyword>